<feature type="region of interest" description="Disordered" evidence="2">
    <location>
        <begin position="299"/>
        <end position="360"/>
    </location>
</feature>
<dbReference type="InterPro" id="IPR027450">
    <property type="entry name" value="AlkB-like"/>
</dbReference>
<feature type="compositionally biased region" description="Polar residues" evidence="2">
    <location>
        <begin position="349"/>
        <end position="360"/>
    </location>
</feature>
<gene>
    <name evidence="4" type="ORF">M5K25_019588</name>
</gene>
<evidence type="ECO:0000313" key="5">
    <source>
        <dbReference type="Proteomes" id="UP001552299"/>
    </source>
</evidence>
<comment type="similarity">
    <text evidence="1">Belongs to the alkB family.</text>
</comment>
<organism evidence="4 5">
    <name type="scientific">Dendrobium thyrsiflorum</name>
    <name type="common">Pinecone-like raceme dendrobium</name>
    <name type="synonym">Orchid</name>
    <dbReference type="NCBI Taxonomy" id="117978"/>
    <lineage>
        <taxon>Eukaryota</taxon>
        <taxon>Viridiplantae</taxon>
        <taxon>Streptophyta</taxon>
        <taxon>Embryophyta</taxon>
        <taxon>Tracheophyta</taxon>
        <taxon>Spermatophyta</taxon>
        <taxon>Magnoliopsida</taxon>
        <taxon>Liliopsida</taxon>
        <taxon>Asparagales</taxon>
        <taxon>Orchidaceae</taxon>
        <taxon>Epidendroideae</taxon>
        <taxon>Malaxideae</taxon>
        <taxon>Dendrobiinae</taxon>
        <taxon>Dendrobium</taxon>
    </lineage>
</organism>
<evidence type="ECO:0000313" key="4">
    <source>
        <dbReference type="EMBL" id="KAL0911446.1"/>
    </source>
</evidence>
<evidence type="ECO:0000256" key="2">
    <source>
        <dbReference type="SAM" id="MobiDB-lite"/>
    </source>
</evidence>
<dbReference type="PANTHER" id="PTHR31447:SF1">
    <property type="entry name" value="OS06G0138200 PROTEIN"/>
    <property type="match status" value="1"/>
</dbReference>
<comment type="caution">
    <text evidence="4">The sequence shown here is derived from an EMBL/GenBank/DDBJ whole genome shotgun (WGS) entry which is preliminary data.</text>
</comment>
<dbReference type="EMBL" id="JANQDX010000015">
    <property type="protein sequence ID" value="KAL0911446.1"/>
    <property type="molecule type" value="Genomic_DNA"/>
</dbReference>
<dbReference type="Proteomes" id="UP001552299">
    <property type="component" value="Unassembled WGS sequence"/>
</dbReference>
<dbReference type="InterPro" id="IPR037151">
    <property type="entry name" value="AlkB-like_sf"/>
</dbReference>
<dbReference type="PROSITE" id="PS51471">
    <property type="entry name" value="FE2OG_OXY"/>
    <property type="match status" value="1"/>
</dbReference>
<evidence type="ECO:0000256" key="1">
    <source>
        <dbReference type="ARBA" id="ARBA00007879"/>
    </source>
</evidence>
<accession>A0ABD0UFS6</accession>
<proteinExistence type="inferred from homology"/>
<evidence type="ECO:0000259" key="3">
    <source>
        <dbReference type="PROSITE" id="PS51471"/>
    </source>
</evidence>
<dbReference type="InterPro" id="IPR005123">
    <property type="entry name" value="Oxoglu/Fe-dep_dioxygenase_dom"/>
</dbReference>
<dbReference type="SUPFAM" id="SSF51197">
    <property type="entry name" value="Clavaminate synthase-like"/>
    <property type="match status" value="1"/>
</dbReference>
<feature type="domain" description="Fe2OG dioxygenase" evidence="3">
    <location>
        <begin position="169"/>
        <end position="266"/>
    </location>
</feature>
<protein>
    <recommendedName>
        <fullName evidence="3">Fe2OG dioxygenase domain-containing protein</fullName>
    </recommendedName>
</protein>
<name>A0ABD0UFS6_DENTH</name>
<feature type="compositionally biased region" description="Low complexity" evidence="2">
    <location>
        <begin position="315"/>
        <end position="331"/>
    </location>
</feature>
<dbReference type="InterPro" id="IPR044842">
    <property type="entry name" value="ALKBH9B/ALKBH10B-like"/>
</dbReference>
<dbReference type="AlphaFoldDB" id="A0ABD0UFS6"/>
<dbReference type="Pfam" id="PF13532">
    <property type="entry name" value="2OG-FeII_Oxy_2"/>
    <property type="match status" value="1"/>
</dbReference>
<keyword evidence="5" id="KW-1185">Reference proteome</keyword>
<dbReference type="PANTHER" id="PTHR31447">
    <property type="entry name" value="HYDROXYPROLINE-RICH GLYCOPROTEIN FAMILY PROTEIN-RELATED"/>
    <property type="match status" value="1"/>
</dbReference>
<sequence length="360" mass="40562">MATGRSVHKISEELKSLSLRGPVGGSGRDGGILLDEEDEAVRFSNVRKKDFKRWERVRGRLINILDGLELHTGVFSAAEQRRIVDCVYDFQEKGRKGRLRERTYSEPRKWMRGKGRVTIQFGCCYNYAVDSNGNPPGIIRDEEVDPIPPLLKQMIKRMVAWHVLPPSCIPNSCIVNIYDKDDCIPPHIDHHDFVRPFCTVSFLSECNIVFGTQLKIIGPGDFSGSAAIPLPLGSVLVLNGNGADVAKHCVPVVPSRRISITFRKMDDSKIPYNFIHDPDLQNLRPLSLLGQQHPNILPLRQDQQDQPPKNAQPSQKVEQAQKAQQAQKVLQSPALQRPVRLTEDDFPPLSSSTRVQTRRK</sequence>
<dbReference type="Gene3D" id="2.60.120.590">
    <property type="entry name" value="Alpha-ketoglutarate-dependent dioxygenase AlkB-like"/>
    <property type="match status" value="1"/>
</dbReference>
<reference evidence="4 5" key="1">
    <citation type="journal article" date="2024" name="Plant Biotechnol. J.">
        <title>Dendrobium thyrsiflorum genome and its molecular insights into genes involved in important horticultural traits.</title>
        <authorList>
            <person name="Chen B."/>
            <person name="Wang J.Y."/>
            <person name="Zheng P.J."/>
            <person name="Li K.L."/>
            <person name="Liang Y.M."/>
            <person name="Chen X.F."/>
            <person name="Zhang C."/>
            <person name="Zhao X."/>
            <person name="He X."/>
            <person name="Zhang G.Q."/>
            <person name="Liu Z.J."/>
            <person name="Xu Q."/>
        </authorList>
    </citation>
    <scope>NUCLEOTIDE SEQUENCE [LARGE SCALE GENOMIC DNA]</scope>
    <source>
        <strain evidence="4">GZMU011</strain>
    </source>
</reference>